<dbReference type="RefSeq" id="WP_154740673.1">
    <property type="nucleotide sequence ID" value="NZ_WMBQ01000002.1"/>
</dbReference>
<evidence type="ECO:0008006" key="4">
    <source>
        <dbReference type="Google" id="ProtNLM"/>
    </source>
</evidence>
<gene>
    <name evidence="2" type="ORF">GIW81_17945</name>
</gene>
<dbReference type="InterPro" id="IPR011990">
    <property type="entry name" value="TPR-like_helical_dom_sf"/>
</dbReference>
<accession>A0A6I3KKE1</accession>
<protein>
    <recommendedName>
        <fullName evidence="4">Tetratricopeptide repeat-containing protein</fullName>
    </recommendedName>
</protein>
<keyword evidence="1" id="KW-0812">Transmembrane</keyword>
<organism evidence="2 3">
    <name type="scientific">Hyphomicrobium album</name>
    <dbReference type="NCBI Taxonomy" id="2665159"/>
    <lineage>
        <taxon>Bacteria</taxon>
        <taxon>Pseudomonadati</taxon>
        <taxon>Pseudomonadota</taxon>
        <taxon>Alphaproteobacteria</taxon>
        <taxon>Hyphomicrobiales</taxon>
        <taxon>Hyphomicrobiaceae</taxon>
        <taxon>Hyphomicrobium</taxon>
    </lineage>
</organism>
<keyword evidence="3" id="KW-1185">Reference proteome</keyword>
<proteinExistence type="predicted"/>
<comment type="caution">
    <text evidence="2">The sequence shown here is derived from an EMBL/GenBank/DDBJ whole genome shotgun (WGS) entry which is preliminary data.</text>
</comment>
<keyword evidence="1" id="KW-0472">Membrane</keyword>
<dbReference type="EMBL" id="WMBQ01000002">
    <property type="protein sequence ID" value="MTD96225.1"/>
    <property type="molecule type" value="Genomic_DNA"/>
</dbReference>
<evidence type="ECO:0000313" key="3">
    <source>
        <dbReference type="Proteomes" id="UP000440694"/>
    </source>
</evidence>
<keyword evidence="1" id="KW-1133">Transmembrane helix</keyword>
<evidence type="ECO:0000256" key="1">
    <source>
        <dbReference type="SAM" id="Phobius"/>
    </source>
</evidence>
<sequence length="176" mass="18905">MDPALPIDVGIALVGSFMLALLVTLIALALRTRRRARLTIPAADVPVVANERALDGAALLAAVGEAEAAGQTQRLPGLYLSLAQWRRDLGETDAAEDLLRRSIRAAASAGLKETHAKARVALGDIAQAKGDPATACEHWQIARGLFHELKRRGEHDAVDARMQRNGCPTDWVLTDF</sequence>
<dbReference type="SUPFAM" id="SSF48452">
    <property type="entry name" value="TPR-like"/>
    <property type="match status" value="1"/>
</dbReference>
<dbReference type="AlphaFoldDB" id="A0A6I3KKE1"/>
<evidence type="ECO:0000313" key="2">
    <source>
        <dbReference type="EMBL" id="MTD96225.1"/>
    </source>
</evidence>
<dbReference type="Gene3D" id="1.25.40.10">
    <property type="entry name" value="Tetratricopeptide repeat domain"/>
    <property type="match status" value="1"/>
</dbReference>
<dbReference type="Proteomes" id="UP000440694">
    <property type="component" value="Unassembled WGS sequence"/>
</dbReference>
<name>A0A6I3KKE1_9HYPH</name>
<feature type="transmembrane region" description="Helical" evidence="1">
    <location>
        <begin position="12"/>
        <end position="30"/>
    </location>
</feature>
<reference evidence="2 3" key="1">
    <citation type="submission" date="2019-11" db="EMBL/GenBank/DDBJ databases">
        <title>Identification of a novel strain.</title>
        <authorList>
            <person name="Xu Q."/>
            <person name="Wang G."/>
        </authorList>
    </citation>
    <scope>NUCLEOTIDE SEQUENCE [LARGE SCALE GENOMIC DNA]</scope>
    <source>
        <strain evidence="3">xq</strain>
    </source>
</reference>